<keyword evidence="2" id="KW-0238">DNA-binding</keyword>
<evidence type="ECO:0000313" key="5">
    <source>
        <dbReference type="EMBL" id="SLN73862.1"/>
    </source>
</evidence>
<dbReference type="Gene3D" id="1.10.10.60">
    <property type="entry name" value="Homeodomain-like"/>
    <property type="match status" value="1"/>
</dbReference>
<keyword evidence="6" id="KW-1185">Reference proteome</keyword>
<dbReference type="GO" id="GO:0005829">
    <property type="term" value="C:cytosol"/>
    <property type="evidence" value="ECO:0007669"/>
    <property type="project" value="TreeGrafter"/>
</dbReference>
<dbReference type="SUPFAM" id="SSF46689">
    <property type="entry name" value="Homeodomain-like"/>
    <property type="match status" value="1"/>
</dbReference>
<keyword evidence="3" id="KW-0804">Transcription</keyword>
<accession>A0A1X7AA25</accession>
<dbReference type="SMART" id="SM00342">
    <property type="entry name" value="HTH_ARAC"/>
    <property type="match status" value="1"/>
</dbReference>
<evidence type="ECO:0000313" key="6">
    <source>
        <dbReference type="Proteomes" id="UP000193778"/>
    </source>
</evidence>
<gene>
    <name evidence="5" type="primary">virS_2</name>
    <name evidence="5" type="ORF">RUM8411_03929</name>
</gene>
<protein>
    <submittedName>
        <fullName evidence="5">HTH-type transcriptional regulator VirS</fullName>
    </submittedName>
</protein>
<dbReference type="PRINTS" id="PR00032">
    <property type="entry name" value="HTHARAC"/>
</dbReference>
<evidence type="ECO:0000256" key="1">
    <source>
        <dbReference type="ARBA" id="ARBA00023015"/>
    </source>
</evidence>
<dbReference type="GO" id="GO:0000976">
    <property type="term" value="F:transcription cis-regulatory region binding"/>
    <property type="evidence" value="ECO:0007669"/>
    <property type="project" value="TreeGrafter"/>
</dbReference>
<dbReference type="InterPro" id="IPR009057">
    <property type="entry name" value="Homeodomain-like_sf"/>
</dbReference>
<feature type="domain" description="HTH araC/xylS-type" evidence="4">
    <location>
        <begin position="240"/>
        <end position="338"/>
    </location>
</feature>
<organism evidence="5 6">
    <name type="scientific">Ruegeria meonggei</name>
    <dbReference type="NCBI Taxonomy" id="1446476"/>
    <lineage>
        <taxon>Bacteria</taxon>
        <taxon>Pseudomonadati</taxon>
        <taxon>Pseudomonadota</taxon>
        <taxon>Alphaproteobacteria</taxon>
        <taxon>Rhodobacterales</taxon>
        <taxon>Roseobacteraceae</taxon>
        <taxon>Ruegeria</taxon>
    </lineage>
</organism>
<dbReference type="OrthoDB" id="9805730at2"/>
<proteinExistence type="predicted"/>
<dbReference type="InterPro" id="IPR018060">
    <property type="entry name" value="HTH_AraC"/>
</dbReference>
<dbReference type="GO" id="GO:0003700">
    <property type="term" value="F:DNA-binding transcription factor activity"/>
    <property type="evidence" value="ECO:0007669"/>
    <property type="project" value="InterPro"/>
</dbReference>
<dbReference type="EMBL" id="FWFP01000014">
    <property type="protein sequence ID" value="SLN73862.1"/>
    <property type="molecule type" value="Genomic_DNA"/>
</dbReference>
<evidence type="ECO:0000256" key="3">
    <source>
        <dbReference type="ARBA" id="ARBA00023163"/>
    </source>
</evidence>
<evidence type="ECO:0000256" key="2">
    <source>
        <dbReference type="ARBA" id="ARBA00023125"/>
    </source>
</evidence>
<dbReference type="InterPro" id="IPR032687">
    <property type="entry name" value="AraC-type_N"/>
</dbReference>
<keyword evidence="1" id="KW-0805">Transcription regulation</keyword>
<dbReference type="PANTHER" id="PTHR47894">
    <property type="entry name" value="HTH-TYPE TRANSCRIPTIONAL REGULATOR GADX"/>
    <property type="match status" value="1"/>
</dbReference>
<evidence type="ECO:0000259" key="4">
    <source>
        <dbReference type="PROSITE" id="PS01124"/>
    </source>
</evidence>
<dbReference type="Pfam" id="PF12833">
    <property type="entry name" value="HTH_18"/>
    <property type="match status" value="1"/>
</dbReference>
<dbReference type="RefSeq" id="WP_085824384.1">
    <property type="nucleotide sequence ID" value="NZ_FWFP01000014.1"/>
</dbReference>
<name>A0A1X7AA25_9RHOB</name>
<dbReference type="InterPro" id="IPR020449">
    <property type="entry name" value="Tscrpt_reg_AraC-type_HTH"/>
</dbReference>
<dbReference type="Pfam" id="PF12625">
    <property type="entry name" value="Arabinose_bd"/>
    <property type="match status" value="1"/>
</dbReference>
<reference evidence="6" key="1">
    <citation type="submission" date="2017-03" db="EMBL/GenBank/DDBJ databases">
        <authorList>
            <person name="Rodrigo-Torres L."/>
            <person name="Arahal R.D."/>
            <person name="Lucena T."/>
        </authorList>
    </citation>
    <scope>NUCLEOTIDE SEQUENCE [LARGE SCALE GENOMIC DNA]</scope>
    <source>
        <strain evidence="6">CECT 8411</strain>
    </source>
</reference>
<sequence>MMPTNLSTRSRDEHPVHYLVVALHKLGVSEGDICERLQLDKTRLFDPDAVSSAENYLNLFEWAARQLGDASLGLHITEVAEPRQFGLLGYLVDNAATVRDMCLFLDHYYQTFTGYFDLTFSMNGGMCSFRYLADSFPGNETRQDVDLTLGTLVRAFRKKLGPDWRPKSCSFTFPKPQDLTAYRRIFGADIRFDQTENRLTFAASTLRQEIHGSDPGLLVILRNQADAILAQPWCDQSLARKVRLILSSRIGQAEMRAELMAEHLNMSATNLRRRLNDEETSFRRLRLDVLQAAAREALELTDKSVSEISEDLGYAEISAFNRAFKREEGISPLQFRKRAIS</sequence>
<dbReference type="Proteomes" id="UP000193778">
    <property type="component" value="Unassembled WGS sequence"/>
</dbReference>
<dbReference type="PANTHER" id="PTHR47894:SF1">
    <property type="entry name" value="HTH-TYPE TRANSCRIPTIONAL REGULATOR VQSM"/>
    <property type="match status" value="1"/>
</dbReference>
<dbReference type="AlphaFoldDB" id="A0A1X7AA25"/>
<dbReference type="PROSITE" id="PS01124">
    <property type="entry name" value="HTH_ARAC_FAMILY_2"/>
    <property type="match status" value="1"/>
</dbReference>